<evidence type="ECO:0000313" key="3">
    <source>
        <dbReference type="Proteomes" id="UP001151760"/>
    </source>
</evidence>
<keyword evidence="3" id="KW-1185">Reference proteome</keyword>
<protein>
    <submittedName>
        <fullName evidence="2">Uncharacterized protein</fullName>
    </submittedName>
</protein>
<proteinExistence type="predicted"/>
<dbReference type="EMBL" id="BQNB010009125">
    <property type="protein sequence ID" value="GJS59083.1"/>
    <property type="molecule type" value="Genomic_DNA"/>
</dbReference>
<reference evidence="2" key="1">
    <citation type="journal article" date="2022" name="Int. J. Mol. Sci.">
        <title>Draft Genome of Tanacetum Coccineum: Genomic Comparison of Closely Related Tanacetum-Family Plants.</title>
        <authorList>
            <person name="Yamashiro T."/>
            <person name="Shiraishi A."/>
            <person name="Nakayama K."/>
            <person name="Satake H."/>
        </authorList>
    </citation>
    <scope>NUCLEOTIDE SEQUENCE</scope>
</reference>
<gene>
    <name evidence="2" type="ORF">Tco_0653867</name>
</gene>
<feature type="compositionally biased region" description="Basic and acidic residues" evidence="1">
    <location>
        <begin position="41"/>
        <end position="64"/>
    </location>
</feature>
<feature type="region of interest" description="Disordered" evidence="1">
    <location>
        <begin position="29"/>
        <end position="64"/>
    </location>
</feature>
<evidence type="ECO:0000256" key="1">
    <source>
        <dbReference type="SAM" id="MobiDB-lite"/>
    </source>
</evidence>
<accession>A0ABQ4X1M4</accession>
<sequence>MHNDIMAASYKERPPMLAPSSYAQCPYTMSEITHPETTPEDGDRPKVPSYTEKETNANTKPENKKLIDAEVETVHMILNRIGNDKYSTVDAYLNAKEMWIAIKRLQQG</sequence>
<comment type="caution">
    <text evidence="2">The sequence shown here is derived from an EMBL/GenBank/DDBJ whole genome shotgun (WGS) entry which is preliminary data.</text>
</comment>
<evidence type="ECO:0000313" key="2">
    <source>
        <dbReference type="EMBL" id="GJS59083.1"/>
    </source>
</evidence>
<name>A0ABQ4X1M4_9ASTR</name>
<reference evidence="2" key="2">
    <citation type="submission" date="2022-01" db="EMBL/GenBank/DDBJ databases">
        <authorList>
            <person name="Yamashiro T."/>
            <person name="Shiraishi A."/>
            <person name="Satake H."/>
            <person name="Nakayama K."/>
        </authorList>
    </citation>
    <scope>NUCLEOTIDE SEQUENCE</scope>
</reference>
<organism evidence="2 3">
    <name type="scientific">Tanacetum coccineum</name>
    <dbReference type="NCBI Taxonomy" id="301880"/>
    <lineage>
        <taxon>Eukaryota</taxon>
        <taxon>Viridiplantae</taxon>
        <taxon>Streptophyta</taxon>
        <taxon>Embryophyta</taxon>
        <taxon>Tracheophyta</taxon>
        <taxon>Spermatophyta</taxon>
        <taxon>Magnoliopsida</taxon>
        <taxon>eudicotyledons</taxon>
        <taxon>Gunneridae</taxon>
        <taxon>Pentapetalae</taxon>
        <taxon>asterids</taxon>
        <taxon>campanulids</taxon>
        <taxon>Asterales</taxon>
        <taxon>Asteraceae</taxon>
        <taxon>Asteroideae</taxon>
        <taxon>Anthemideae</taxon>
        <taxon>Anthemidinae</taxon>
        <taxon>Tanacetum</taxon>
    </lineage>
</organism>
<dbReference type="Proteomes" id="UP001151760">
    <property type="component" value="Unassembled WGS sequence"/>
</dbReference>